<comment type="caution">
    <text evidence="4">The sequence shown here is derived from an EMBL/GenBank/DDBJ whole genome shotgun (WGS) entry which is preliminary data.</text>
</comment>
<dbReference type="InterPro" id="IPR016140">
    <property type="entry name" value="Bifunc_inhib/LTP/seed_store"/>
</dbReference>
<proteinExistence type="predicted"/>
<dbReference type="SUPFAM" id="SSF47699">
    <property type="entry name" value="Bifunctional inhibitor/lipid-transfer protein/seed storage 2S albumin"/>
    <property type="match status" value="1"/>
</dbReference>
<keyword evidence="5" id="KW-1185">Reference proteome</keyword>
<dbReference type="Proteomes" id="UP001454036">
    <property type="component" value="Unassembled WGS sequence"/>
</dbReference>
<protein>
    <recommendedName>
        <fullName evidence="3">Bifunctional inhibitor/plant lipid transfer protein/seed storage helical domain-containing protein</fullName>
    </recommendedName>
</protein>
<dbReference type="Gene3D" id="1.10.110.10">
    <property type="entry name" value="Plant lipid-transfer and hydrophobic proteins"/>
    <property type="match status" value="1"/>
</dbReference>
<name>A0AAV3PWC7_LITER</name>
<evidence type="ECO:0000256" key="2">
    <source>
        <dbReference type="SAM" id="SignalP"/>
    </source>
</evidence>
<feature type="compositionally biased region" description="Polar residues" evidence="1">
    <location>
        <begin position="141"/>
        <end position="150"/>
    </location>
</feature>
<dbReference type="Pfam" id="PF00234">
    <property type="entry name" value="Tryp_alpha_amyl"/>
    <property type="match status" value="1"/>
</dbReference>
<reference evidence="4 5" key="1">
    <citation type="submission" date="2024-01" db="EMBL/GenBank/DDBJ databases">
        <title>The complete chloroplast genome sequence of Lithospermum erythrorhizon: insights into the phylogenetic relationship among Boraginaceae species and the maternal lineages of purple gromwells.</title>
        <authorList>
            <person name="Okada T."/>
            <person name="Watanabe K."/>
        </authorList>
    </citation>
    <scope>NUCLEOTIDE SEQUENCE [LARGE SCALE GENOMIC DNA]</scope>
</reference>
<feature type="region of interest" description="Disordered" evidence="1">
    <location>
        <begin position="109"/>
        <end position="150"/>
    </location>
</feature>
<dbReference type="PANTHER" id="PTHR33122">
    <property type="entry name" value="LIPID BINDING PROTEIN-RELATED"/>
    <property type="match status" value="1"/>
</dbReference>
<gene>
    <name evidence="4" type="ORF">LIER_13102</name>
</gene>
<feature type="chain" id="PRO_5044010999" description="Bifunctional inhibitor/plant lipid transfer protein/seed storage helical domain-containing protein" evidence="2">
    <location>
        <begin position="23"/>
        <end position="150"/>
    </location>
</feature>
<feature type="compositionally biased region" description="Basic and acidic residues" evidence="1">
    <location>
        <begin position="129"/>
        <end position="140"/>
    </location>
</feature>
<evidence type="ECO:0000313" key="4">
    <source>
        <dbReference type="EMBL" id="GAA0155353.1"/>
    </source>
</evidence>
<dbReference type="PANTHER" id="PTHR33122:SF4">
    <property type="entry name" value="OS04G0415800 PROTEIN"/>
    <property type="match status" value="1"/>
</dbReference>
<accession>A0AAV3PWC7</accession>
<evidence type="ECO:0000313" key="5">
    <source>
        <dbReference type="Proteomes" id="UP001454036"/>
    </source>
</evidence>
<dbReference type="InterPro" id="IPR036312">
    <property type="entry name" value="Bifun_inhib/LTP/seed_sf"/>
</dbReference>
<evidence type="ECO:0000259" key="3">
    <source>
        <dbReference type="Pfam" id="PF00234"/>
    </source>
</evidence>
<feature type="domain" description="Bifunctional inhibitor/plant lipid transfer protein/seed storage helical" evidence="3">
    <location>
        <begin position="35"/>
        <end position="107"/>
    </location>
</feature>
<organism evidence="4 5">
    <name type="scientific">Lithospermum erythrorhizon</name>
    <name type="common">Purple gromwell</name>
    <name type="synonym">Lithospermum officinale var. erythrorhizon</name>
    <dbReference type="NCBI Taxonomy" id="34254"/>
    <lineage>
        <taxon>Eukaryota</taxon>
        <taxon>Viridiplantae</taxon>
        <taxon>Streptophyta</taxon>
        <taxon>Embryophyta</taxon>
        <taxon>Tracheophyta</taxon>
        <taxon>Spermatophyta</taxon>
        <taxon>Magnoliopsida</taxon>
        <taxon>eudicotyledons</taxon>
        <taxon>Gunneridae</taxon>
        <taxon>Pentapetalae</taxon>
        <taxon>asterids</taxon>
        <taxon>lamiids</taxon>
        <taxon>Boraginales</taxon>
        <taxon>Boraginaceae</taxon>
        <taxon>Boraginoideae</taxon>
        <taxon>Lithospermeae</taxon>
        <taxon>Lithospermum</taxon>
    </lineage>
</organism>
<dbReference type="EMBL" id="BAABME010002601">
    <property type="protein sequence ID" value="GAA0155353.1"/>
    <property type="molecule type" value="Genomic_DNA"/>
</dbReference>
<feature type="signal peptide" evidence="2">
    <location>
        <begin position="1"/>
        <end position="22"/>
    </location>
</feature>
<dbReference type="GO" id="GO:0005504">
    <property type="term" value="F:fatty acid binding"/>
    <property type="evidence" value="ECO:0007669"/>
    <property type="project" value="InterPro"/>
</dbReference>
<dbReference type="GO" id="GO:0009627">
    <property type="term" value="P:systemic acquired resistance"/>
    <property type="evidence" value="ECO:0007669"/>
    <property type="project" value="InterPro"/>
</dbReference>
<evidence type="ECO:0000256" key="1">
    <source>
        <dbReference type="SAM" id="MobiDB-lite"/>
    </source>
</evidence>
<dbReference type="InterPro" id="IPR039265">
    <property type="entry name" value="DIR1-like"/>
</dbReference>
<dbReference type="CDD" id="cd00010">
    <property type="entry name" value="AAI_LTSS"/>
    <property type="match status" value="1"/>
</dbReference>
<sequence>METVMNYICAFGILALLAIADGAGECAKSNPDTEAMKLIDCAPAARDEHAQVLKTCCIQVERIGKDPRCLCAAMLSNTAKSSGSKPEIAITIPKRCNLMSRPIGYKCGHGQSSLSNRSVDVPPSGFRRNRSDVSEHRKESNSLGNVNALG</sequence>
<keyword evidence="2" id="KW-0732">Signal</keyword>
<dbReference type="AlphaFoldDB" id="A0AAV3PWC7"/>